<feature type="transmembrane region" description="Helical" evidence="9">
    <location>
        <begin position="88"/>
        <end position="110"/>
    </location>
</feature>
<dbReference type="PROSITE" id="PS50262">
    <property type="entry name" value="G_PROTEIN_RECEP_F1_2"/>
    <property type="match status" value="1"/>
</dbReference>
<gene>
    <name evidence="12" type="ORF">B4U79_01653</name>
    <name evidence="11" type="ORF">B4U79_07417</name>
</gene>
<keyword evidence="13" id="KW-1185">Reference proteome</keyword>
<dbReference type="AlphaFoldDB" id="A0A443QH47"/>
<dbReference type="PANTHER" id="PTHR24248:SF129">
    <property type="entry name" value="G-PROTEIN COUPLED RECEPTORS FAMILY 1 PROFILE DOMAIN-CONTAINING PROTEIN"/>
    <property type="match status" value="1"/>
</dbReference>
<dbReference type="Proteomes" id="UP000285301">
    <property type="component" value="Unassembled WGS sequence"/>
</dbReference>
<evidence type="ECO:0000313" key="13">
    <source>
        <dbReference type="Proteomes" id="UP000285301"/>
    </source>
</evidence>
<dbReference type="SUPFAM" id="SSF81321">
    <property type="entry name" value="Family A G protein-coupled receptor-like"/>
    <property type="match status" value="1"/>
</dbReference>
<accession>A0A443QH47</accession>
<feature type="non-terminal residue" evidence="12">
    <location>
        <position position="151"/>
    </location>
</feature>
<evidence type="ECO:0000256" key="4">
    <source>
        <dbReference type="ARBA" id="ARBA00023040"/>
    </source>
</evidence>
<dbReference type="Gene3D" id="1.20.1070.10">
    <property type="entry name" value="Rhodopsin 7-helix transmembrane proteins"/>
    <property type="match status" value="1"/>
</dbReference>
<evidence type="ECO:0000256" key="2">
    <source>
        <dbReference type="ARBA" id="ARBA00022692"/>
    </source>
</evidence>
<feature type="transmembrane region" description="Helical" evidence="9">
    <location>
        <begin position="51"/>
        <end position="76"/>
    </location>
</feature>
<evidence type="ECO:0000256" key="3">
    <source>
        <dbReference type="ARBA" id="ARBA00022989"/>
    </source>
</evidence>
<dbReference type="OrthoDB" id="9894375at2759"/>
<feature type="compositionally biased region" description="Polar residues" evidence="8">
    <location>
        <begin position="1"/>
        <end position="11"/>
    </location>
</feature>
<evidence type="ECO:0000256" key="6">
    <source>
        <dbReference type="ARBA" id="ARBA00023170"/>
    </source>
</evidence>
<evidence type="ECO:0000256" key="7">
    <source>
        <dbReference type="ARBA" id="ARBA00023224"/>
    </source>
</evidence>
<reference evidence="12" key="2">
    <citation type="submission" date="2018-11" db="EMBL/GenBank/DDBJ databases">
        <title>Trombidioid mite genomics.</title>
        <authorList>
            <person name="Dong X."/>
        </authorList>
    </citation>
    <scope>NUCLEOTIDE SEQUENCE</scope>
    <source>
        <strain evidence="12">UoL-WK</strain>
    </source>
</reference>
<comment type="caution">
    <text evidence="12">The sequence shown here is derived from an EMBL/GenBank/DDBJ whole genome shotgun (WGS) entry which is preliminary data.</text>
</comment>
<dbReference type="PANTHER" id="PTHR24248">
    <property type="entry name" value="ADRENERGIC RECEPTOR-RELATED G-PROTEIN COUPLED RECEPTOR"/>
    <property type="match status" value="1"/>
</dbReference>
<evidence type="ECO:0000256" key="5">
    <source>
        <dbReference type="ARBA" id="ARBA00023136"/>
    </source>
</evidence>
<dbReference type="InterPro" id="IPR017452">
    <property type="entry name" value="GPCR_Rhodpsn_7TM"/>
</dbReference>
<keyword evidence="5 9" id="KW-0472">Membrane</keyword>
<keyword evidence="3 9" id="KW-1133">Transmembrane helix</keyword>
<dbReference type="EMBL" id="NCKU01008138">
    <property type="protein sequence ID" value="RWS02116.1"/>
    <property type="molecule type" value="Genomic_DNA"/>
</dbReference>
<feature type="region of interest" description="Disordered" evidence="8">
    <location>
        <begin position="1"/>
        <end position="32"/>
    </location>
</feature>
<organism evidence="12 13">
    <name type="scientific">Dinothrombium tinctorium</name>
    <dbReference type="NCBI Taxonomy" id="1965070"/>
    <lineage>
        <taxon>Eukaryota</taxon>
        <taxon>Metazoa</taxon>
        <taxon>Ecdysozoa</taxon>
        <taxon>Arthropoda</taxon>
        <taxon>Chelicerata</taxon>
        <taxon>Arachnida</taxon>
        <taxon>Acari</taxon>
        <taxon>Acariformes</taxon>
        <taxon>Trombidiformes</taxon>
        <taxon>Prostigmata</taxon>
        <taxon>Anystina</taxon>
        <taxon>Parasitengona</taxon>
        <taxon>Trombidioidea</taxon>
        <taxon>Trombidiidae</taxon>
        <taxon>Dinothrombium</taxon>
    </lineage>
</organism>
<feature type="domain" description="G-protein coupled receptors family 1 profile" evidence="10">
    <location>
        <begin position="1"/>
        <end position="115"/>
    </location>
</feature>
<dbReference type="GO" id="GO:0005886">
    <property type="term" value="C:plasma membrane"/>
    <property type="evidence" value="ECO:0007669"/>
    <property type="project" value="TreeGrafter"/>
</dbReference>
<keyword evidence="2 9" id="KW-0812">Transmembrane</keyword>
<proteinExistence type="predicted"/>
<dbReference type="STRING" id="1965070.A0A443QH47"/>
<dbReference type="GO" id="GO:0004930">
    <property type="term" value="F:G protein-coupled receptor activity"/>
    <property type="evidence" value="ECO:0007669"/>
    <property type="project" value="UniProtKB-KW"/>
</dbReference>
<sequence>MRCQNIDNNSENQEEAENDQVEKEKPQVKSTSSRPLAIKYKVRNTQNSTKALVTTLMILGTYLICWMPALTFYALTCIDGCPFPLFQIAFSTRIVVSFVNNCLVVAKALIDPLIYTCRMKEIKNAFKSIFARRNAWCRNKYANSTLTRATN</sequence>
<protein>
    <recommendedName>
        <fullName evidence="10">G-protein coupled receptors family 1 profile domain-containing protein</fullName>
    </recommendedName>
</protein>
<name>A0A443QH47_9ACAR</name>
<evidence type="ECO:0000313" key="12">
    <source>
        <dbReference type="EMBL" id="RWS02353.1"/>
    </source>
</evidence>
<evidence type="ECO:0000256" key="1">
    <source>
        <dbReference type="ARBA" id="ARBA00004141"/>
    </source>
</evidence>
<evidence type="ECO:0000256" key="9">
    <source>
        <dbReference type="SAM" id="Phobius"/>
    </source>
</evidence>
<reference evidence="12 13" key="1">
    <citation type="journal article" date="2018" name="Gigascience">
        <title>Genomes of trombidid mites reveal novel predicted allergens and laterally-transferred genes associated with secondary metabolism.</title>
        <authorList>
            <person name="Dong X."/>
            <person name="Chaisiri K."/>
            <person name="Xia D."/>
            <person name="Armstrong S.D."/>
            <person name="Fang Y."/>
            <person name="Donnelly M.J."/>
            <person name="Kadowaki T."/>
            <person name="McGarry J.W."/>
            <person name="Darby A.C."/>
            <person name="Makepeace B.L."/>
        </authorList>
    </citation>
    <scope>NUCLEOTIDE SEQUENCE [LARGE SCALE GENOMIC DNA]</scope>
    <source>
        <strain evidence="12">UoL-WK</strain>
    </source>
</reference>
<evidence type="ECO:0000259" key="10">
    <source>
        <dbReference type="PROSITE" id="PS50262"/>
    </source>
</evidence>
<keyword evidence="6" id="KW-0675">Receptor</keyword>
<keyword evidence="4" id="KW-0297">G-protein coupled receptor</keyword>
<evidence type="ECO:0000313" key="11">
    <source>
        <dbReference type="EMBL" id="RWS02116.1"/>
    </source>
</evidence>
<evidence type="ECO:0000256" key="8">
    <source>
        <dbReference type="SAM" id="MobiDB-lite"/>
    </source>
</evidence>
<keyword evidence="7" id="KW-0807">Transducer</keyword>
<comment type="subcellular location">
    <subcellularLocation>
        <location evidence="1">Membrane</location>
        <topology evidence="1">Multi-pass membrane protein</topology>
    </subcellularLocation>
</comment>
<dbReference type="EMBL" id="NCKU01007829">
    <property type="protein sequence ID" value="RWS02353.1"/>
    <property type="molecule type" value="Genomic_DNA"/>
</dbReference>